<dbReference type="RefSeq" id="YP_009483861.1">
    <property type="nucleotide sequence ID" value="NC_037667.1"/>
</dbReference>
<reference evidence="1" key="1">
    <citation type="journal article" date="2018" name="Nat. Commun.">
        <title>Diversity and evolution of the emerging Pandoraviridae family.</title>
        <authorList>
            <person name="Legendre M."/>
            <person name="Fabre E."/>
            <person name="Poirot O."/>
            <person name="Jeudy S."/>
            <person name="Lartigue A."/>
            <person name="Alempic J.M."/>
            <person name="Beucher L."/>
            <person name="Philippe N."/>
            <person name="Bertaux L."/>
            <person name="Christo-Foroux E."/>
            <person name="Labadie K."/>
            <person name="Coute Y."/>
            <person name="Abergel C."/>
            <person name="Claverie J.M."/>
        </authorList>
    </citation>
    <scope>NUCLEOTIDE SEQUENCE [LARGE SCALE GENOMIC DNA]</scope>
    <source>
        <strain evidence="1">Quercus</strain>
    </source>
</reference>
<gene>
    <name evidence="1" type="ORF">pqer_cds_1170</name>
</gene>
<dbReference type="InterPro" id="IPR027417">
    <property type="entry name" value="P-loop_NTPase"/>
</dbReference>
<dbReference type="SUPFAM" id="SSF52540">
    <property type="entry name" value="P-loop containing nucleoside triphosphate hydrolases"/>
    <property type="match status" value="1"/>
</dbReference>
<proteinExistence type="predicted"/>
<accession>A0A2U7UB16</accession>
<dbReference type="EMBL" id="MG011689">
    <property type="protein sequence ID" value="AVK75592.1"/>
    <property type="molecule type" value="Genomic_DNA"/>
</dbReference>
<sequence length="330" mass="36241">MSRRCLGVAHLQARPCPWPLSPDPTQCAVDPVFGALPSLTLEEVFWYHLRNEVLGDAASKDEDEDDARDLADLRAWLASYKPLRGSPEFCRAARRLLAAWSQPARHDSTDIGWRGVLPPSPYGTGSVTYVWGWRGSGKTTAALRITRVLAKRVQHVLCAVHHQAPEVVDKMFGALGITPDQVVHAEAPLHEYSVAEVWEAAGPLVRAHAPEGVLVIATGLSRDDPSAATVFKQARDFGVHLVVTSGGPPAPALVPHMDRVVLCCKCNAKVWSVYAFDDMGIDHCAVNEIYRACIVDEVARGTIVFQRRRDDTWDTQVMPYRSSLALTPPV</sequence>
<dbReference type="KEGG" id="vg:36844733"/>
<dbReference type="GeneID" id="36844733"/>
<name>A0A2U7UB16_9VIRU</name>
<evidence type="ECO:0000313" key="1">
    <source>
        <dbReference type="EMBL" id="AVK75592.1"/>
    </source>
</evidence>
<dbReference type="Proteomes" id="UP000248852">
    <property type="component" value="Segment"/>
</dbReference>
<protein>
    <submittedName>
        <fullName evidence="1">Uncharacterized protein</fullName>
    </submittedName>
</protein>
<organism evidence="1">
    <name type="scientific">Pandoravirus quercus</name>
    <dbReference type="NCBI Taxonomy" id="2107709"/>
    <lineage>
        <taxon>Viruses</taxon>
        <taxon>Pandoravirus</taxon>
    </lineage>
</organism>